<comment type="caution">
    <text evidence="1">The sequence shown here is derived from an EMBL/GenBank/DDBJ whole genome shotgun (WGS) entry which is preliminary data.</text>
</comment>
<keyword evidence="2" id="KW-1185">Reference proteome</keyword>
<sequence>MQRYIEQEKEAEEKTRQKKQITESHWRATYKALPAKVVTKPKVVYDSSYLSMPGSAIGVGRRSFKSFNKKIERQAEDELTQKKEKQIEETERRNMVDDTAMAKTLGKMSVREQGKKRKAAH</sequence>
<organism evidence="1 2">
    <name type="scientific">Linderina macrospora</name>
    <dbReference type="NCBI Taxonomy" id="4868"/>
    <lineage>
        <taxon>Eukaryota</taxon>
        <taxon>Fungi</taxon>
        <taxon>Fungi incertae sedis</taxon>
        <taxon>Zoopagomycota</taxon>
        <taxon>Kickxellomycotina</taxon>
        <taxon>Kickxellomycetes</taxon>
        <taxon>Kickxellales</taxon>
        <taxon>Kickxellaceae</taxon>
        <taxon>Linderina</taxon>
    </lineage>
</organism>
<dbReference type="Proteomes" id="UP001150603">
    <property type="component" value="Unassembled WGS sequence"/>
</dbReference>
<accession>A0ACC1J2J4</accession>
<name>A0ACC1J2J4_9FUNG</name>
<dbReference type="EMBL" id="JANBPW010004508">
    <property type="protein sequence ID" value="KAJ1934757.1"/>
    <property type="molecule type" value="Genomic_DNA"/>
</dbReference>
<evidence type="ECO:0000313" key="2">
    <source>
        <dbReference type="Proteomes" id="UP001150603"/>
    </source>
</evidence>
<gene>
    <name evidence="1" type="ORF">FBU59_005595</name>
</gene>
<protein>
    <submittedName>
        <fullName evidence="1">Uncharacterized protein</fullName>
    </submittedName>
</protein>
<proteinExistence type="predicted"/>
<evidence type="ECO:0000313" key="1">
    <source>
        <dbReference type="EMBL" id="KAJ1934757.1"/>
    </source>
</evidence>
<reference evidence="1" key="1">
    <citation type="submission" date="2022-07" db="EMBL/GenBank/DDBJ databases">
        <title>Phylogenomic reconstructions and comparative analyses of Kickxellomycotina fungi.</title>
        <authorList>
            <person name="Reynolds N.K."/>
            <person name="Stajich J.E."/>
            <person name="Barry K."/>
            <person name="Grigoriev I.V."/>
            <person name="Crous P."/>
            <person name="Smith M.E."/>
        </authorList>
    </citation>
    <scope>NUCLEOTIDE SEQUENCE</scope>
    <source>
        <strain evidence="1">NRRL 5244</strain>
    </source>
</reference>